<name>A0ACB9D8A3_9ASTR</name>
<proteinExistence type="predicted"/>
<reference evidence="1 2" key="2">
    <citation type="journal article" date="2022" name="Mol. Ecol. Resour.">
        <title>The genomes of chicory, endive, great burdock and yacon provide insights into Asteraceae paleo-polyploidization history and plant inulin production.</title>
        <authorList>
            <person name="Fan W."/>
            <person name="Wang S."/>
            <person name="Wang H."/>
            <person name="Wang A."/>
            <person name="Jiang F."/>
            <person name="Liu H."/>
            <person name="Zhao H."/>
            <person name="Xu D."/>
            <person name="Zhang Y."/>
        </authorList>
    </citation>
    <scope>NUCLEOTIDE SEQUENCE [LARGE SCALE GENOMIC DNA]</scope>
    <source>
        <strain evidence="2">cv. Yunnan</strain>
        <tissue evidence="1">Leaves</tissue>
    </source>
</reference>
<keyword evidence="2" id="KW-1185">Reference proteome</keyword>
<sequence>MAPEYALWGFLSDKADVYSFGVLALEIVSGKNNTSYIPRDSYICLLDWACQLQKSKNYEELFDEKLGSEINKEEAEIMVKVALLCTNGSTTIRPIMSEVVSMLESRTCVPEIDPEAGGYTEDLRFKAMRDFREDKYKKNSQTTSSTSVHTDPFFSTSSYDHPEIEQVETR</sequence>
<evidence type="ECO:0000313" key="1">
    <source>
        <dbReference type="EMBL" id="KAI3742834.1"/>
    </source>
</evidence>
<dbReference type="EMBL" id="CM042037">
    <property type="protein sequence ID" value="KAI3742834.1"/>
    <property type="molecule type" value="Genomic_DNA"/>
</dbReference>
<dbReference type="Proteomes" id="UP001056120">
    <property type="component" value="Linkage Group LG20"/>
</dbReference>
<accession>A0ACB9D8A3</accession>
<protein>
    <submittedName>
        <fullName evidence="1">Uncharacterized protein</fullName>
    </submittedName>
</protein>
<gene>
    <name evidence="1" type="ORF">L1987_60530</name>
</gene>
<organism evidence="1 2">
    <name type="scientific">Smallanthus sonchifolius</name>
    <dbReference type="NCBI Taxonomy" id="185202"/>
    <lineage>
        <taxon>Eukaryota</taxon>
        <taxon>Viridiplantae</taxon>
        <taxon>Streptophyta</taxon>
        <taxon>Embryophyta</taxon>
        <taxon>Tracheophyta</taxon>
        <taxon>Spermatophyta</taxon>
        <taxon>Magnoliopsida</taxon>
        <taxon>eudicotyledons</taxon>
        <taxon>Gunneridae</taxon>
        <taxon>Pentapetalae</taxon>
        <taxon>asterids</taxon>
        <taxon>campanulids</taxon>
        <taxon>Asterales</taxon>
        <taxon>Asteraceae</taxon>
        <taxon>Asteroideae</taxon>
        <taxon>Heliantheae alliance</taxon>
        <taxon>Millerieae</taxon>
        <taxon>Smallanthus</taxon>
    </lineage>
</organism>
<comment type="caution">
    <text evidence="1">The sequence shown here is derived from an EMBL/GenBank/DDBJ whole genome shotgun (WGS) entry which is preliminary data.</text>
</comment>
<evidence type="ECO:0000313" key="2">
    <source>
        <dbReference type="Proteomes" id="UP001056120"/>
    </source>
</evidence>
<reference evidence="2" key="1">
    <citation type="journal article" date="2022" name="Mol. Ecol. Resour.">
        <title>The genomes of chicory, endive, great burdock and yacon provide insights into Asteraceae palaeo-polyploidization history and plant inulin production.</title>
        <authorList>
            <person name="Fan W."/>
            <person name="Wang S."/>
            <person name="Wang H."/>
            <person name="Wang A."/>
            <person name="Jiang F."/>
            <person name="Liu H."/>
            <person name="Zhao H."/>
            <person name="Xu D."/>
            <person name="Zhang Y."/>
        </authorList>
    </citation>
    <scope>NUCLEOTIDE SEQUENCE [LARGE SCALE GENOMIC DNA]</scope>
    <source>
        <strain evidence="2">cv. Yunnan</strain>
    </source>
</reference>